<dbReference type="EMBL" id="CAEY01001580">
    <property type="status" value="NOT_ANNOTATED_CDS"/>
    <property type="molecule type" value="Genomic_DNA"/>
</dbReference>
<name>A0A158P4K5_TETUR</name>
<organism evidence="1 2">
    <name type="scientific">Tetranychus urticae</name>
    <name type="common">Two-spotted spider mite</name>
    <dbReference type="NCBI Taxonomy" id="32264"/>
    <lineage>
        <taxon>Eukaryota</taxon>
        <taxon>Metazoa</taxon>
        <taxon>Ecdysozoa</taxon>
        <taxon>Arthropoda</taxon>
        <taxon>Chelicerata</taxon>
        <taxon>Arachnida</taxon>
        <taxon>Acari</taxon>
        <taxon>Acariformes</taxon>
        <taxon>Trombidiformes</taxon>
        <taxon>Prostigmata</taxon>
        <taxon>Eleutherengona</taxon>
        <taxon>Raphignathae</taxon>
        <taxon>Tetranychoidea</taxon>
        <taxon>Tetranychidae</taxon>
        <taxon>Tetranychus</taxon>
    </lineage>
</organism>
<keyword evidence="2" id="KW-1185">Reference proteome</keyword>
<dbReference type="Proteomes" id="UP000015104">
    <property type="component" value="Unassembled WGS sequence"/>
</dbReference>
<reference evidence="2" key="1">
    <citation type="submission" date="2011-08" db="EMBL/GenBank/DDBJ databases">
        <authorList>
            <person name="Rombauts S."/>
        </authorList>
    </citation>
    <scope>NUCLEOTIDE SEQUENCE</scope>
    <source>
        <strain evidence="2">London</strain>
    </source>
</reference>
<evidence type="ECO:0000313" key="2">
    <source>
        <dbReference type="Proteomes" id="UP000015104"/>
    </source>
</evidence>
<protein>
    <submittedName>
        <fullName evidence="1">Uncharacterized protein</fullName>
    </submittedName>
</protein>
<evidence type="ECO:0000313" key="1">
    <source>
        <dbReference type="EnsemblMetazoa" id="tetur05g03790.1"/>
    </source>
</evidence>
<reference evidence="1" key="2">
    <citation type="submission" date="2016-04" db="UniProtKB">
        <authorList>
            <consortium name="EnsemblMetazoa"/>
        </authorList>
    </citation>
    <scope>IDENTIFICATION</scope>
</reference>
<accession>A0A158P4K5</accession>
<dbReference type="EnsemblMetazoa" id="tetur05g03790.1">
    <property type="protein sequence ID" value="tetur05g03790.1"/>
    <property type="gene ID" value="tetur05g03790"/>
</dbReference>
<proteinExistence type="predicted"/>
<dbReference type="AlphaFoldDB" id="A0A158P4K5"/>
<sequence length="57" mass="6015">MGSSHLASPTSPINIFSLKLRGIEIRTSDPLGAVVAGSDSFEISDQPNLFLALTLKT</sequence>